<dbReference type="Proteomes" id="UP000261540">
    <property type="component" value="Unplaced"/>
</dbReference>
<dbReference type="SMART" id="SM00409">
    <property type="entry name" value="IG"/>
    <property type="match status" value="1"/>
</dbReference>
<dbReference type="KEGG" id="pki:111833887"/>
<dbReference type="SUPFAM" id="SSF48726">
    <property type="entry name" value="Immunoglobulin"/>
    <property type="match status" value="1"/>
</dbReference>
<evidence type="ECO:0000313" key="4">
    <source>
        <dbReference type="Ensembl" id="ENSPKIP00000005568.1"/>
    </source>
</evidence>
<dbReference type="InterPro" id="IPR013783">
    <property type="entry name" value="Ig-like_fold"/>
</dbReference>
<evidence type="ECO:0000313" key="5">
    <source>
        <dbReference type="Proteomes" id="UP000261540"/>
    </source>
</evidence>
<dbReference type="Pfam" id="PF07686">
    <property type="entry name" value="V-set"/>
    <property type="match status" value="1"/>
</dbReference>
<dbReference type="InterPro" id="IPR003599">
    <property type="entry name" value="Ig_sub"/>
</dbReference>
<feature type="chain" id="PRO_5017448242" evidence="2">
    <location>
        <begin position="29"/>
        <end position="192"/>
    </location>
</feature>
<name>A0A3B3QHH3_9TELE</name>
<protein>
    <submittedName>
        <fullName evidence="4">V-set and transmembrane domain containing 5</fullName>
    </submittedName>
</protein>
<dbReference type="STRING" id="1676925.ENSPKIP00000005568"/>
<organism evidence="4 5">
    <name type="scientific">Paramormyrops kingsleyae</name>
    <dbReference type="NCBI Taxonomy" id="1676925"/>
    <lineage>
        <taxon>Eukaryota</taxon>
        <taxon>Metazoa</taxon>
        <taxon>Chordata</taxon>
        <taxon>Craniata</taxon>
        <taxon>Vertebrata</taxon>
        <taxon>Euteleostomi</taxon>
        <taxon>Actinopterygii</taxon>
        <taxon>Neopterygii</taxon>
        <taxon>Teleostei</taxon>
        <taxon>Osteoglossocephala</taxon>
        <taxon>Osteoglossomorpha</taxon>
        <taxon>Osteoglossiformes</taxon>
        <taxon>Mormyridae</taxon>
        <taxon>Paramormyrops</taxon>
    </lineage>
</organism>
<feature type="domain" description="Immunoglobulin" evidence="3">
    <location>
        <begin position="35"/>
        <end position="134"/>
    </location>
</feature>
<dbReference type="CTD" id="387804"/>
<proteinExistence type="predicted"/>
<keyword evidence="2" id="KW-0732">Signal</keyword>
<reference evidence="4" key="2">
    <citation type="submission" date="2025-09" db="UniProtKB">
        <authorList>
            <consortium name="Ensembl"/>
        </authorList>
    </citation>
    <scope>IDENTIFICATION</scope>
</reference>
<dbReference type="InterPro" id="IPR036179">
    <property type="entry name" value="Ig-like_dom_sf"/>
</dbReference>
<dbReference type="InterPro" id="IPR013106">
    <property type="entry name" value="Ig_V-set"/>
</dbReference>
<keyword evidence="1" id="KW-0472">Membrane</keyword>
<dbReference type="OrthoDB" id="9933251at2759"/>
<feature type="signal peptide" evidence="2">
    <location>
        <begin position="1"/>
        <end position="28"/>
    </location>
</feature>
<feature type="transmembrane region" description="Helical" evidence="1">
    <location>
        <begin position="143"/>
        <end position="165"/>
    </location>
</feature>
<accession>A0A3B3QHH3</accession>
<keyword evidence="1" id="KW-1133">Transmembrane helix</keyword>
<dbReference type="AlphaFoldDB" id="A0A3B3QHH3"/>
<reference evidence="4" key="1">
    <citation type="submission" date="2025-08" db="UniProtKB">
        <authorList>
            <consortium name="Ensembl"/>
        </authorList>
    </citation>
    <scope>IDENTIFICATION</scope>
</reference>
<sequence length="192" mass="21093">MSRRGGWNPCAMVTLAVLYMGLCPSGQAVSINSPQSSLQASVGDDVLLSVRFTCVGTPTVRWMFLSARGGQWVATWRSGFFHNASEAYVGRLHLHENGSVTLLAVAVGDSGFYSLTVTDESDSSRDAAILLTVKEVLFEDVQYLAVFIAILGSAAGFLVVLMWFLNKVSVRIKEWCHRRHLPEHDETELQAL</sequence>
<dbReference type="Ensembl" id="ENSPKIT00000029575.1">
    <property type="protein sequence ID" value="ENSPKIP00000005568.1"/>
    <property type="gene ID" value="ENSPKIG00000022195.1"/>
</dbReference>
<evidence type="ECO:0000256" key="2">
    <source>
        <dbReference type="SAM" id="SignalP"/>
    </source>
</evidence>
<evidence type="ECO:0000256" key="1">
    <source>
        <dbReference type="SAM" id="Phobius"/>
    </source>
</evidence>
<keyword evidence="1" id="KW-0812">Transmembrane</keyword>
<evidence type="ECO:0000259" key="3">
    <source>
        <dbReference type="SMART" id="SM00409"/>
    </source>
</evidence>
<keyword evidence="5" id="KW-1185">Reference proteome</keyword>
<dbReference type="GeneTree" id="ENSGT00990000205159"/>
<dbReference type="Gene3D" id="2.60.40.10">
    <property type="entry name" value="Immunoglobulins"/>
    <property type="match status" value="1"/>
</dbReference>